<evidence type="ECO:0000256" key="7">
    <source>
        <dbReference type="ARBA" id="ARBA00023242"/>
    </source>
</evidence>
<keyword evidence="5" id="KW-0238">DNA-binding</keyword>
<dbReference type="GO" id="GO:0005634">
    <property type="term" value="C:nucleus"/>
    <property type="evidence" value="ECO:0007669"/>
    <property type="project" value="UniProtKB-SubCell"/>
</dbReference>
<dbReference type="AlphaFoldDB" id="A0A9P4M2Y9"/>
<evidence type="ECO:0000259" key="9">
    <source>
        <dbReference type="Pfam" id="PF04082"/>
    </source>
</evidence>
<dbReference type="PANTHER" id="PTHR47782:SF12">
    <property type="entry name" value="ZN(II)2CYS6 TRANSCRIPTION FACTOR (EUROFUNG)"/>
    <property type="match status" value="1"/>
</dbReference>
<keyword evidence="6" id="KW-0804">Transcription</keyword>
<comment type="subcellular location">
    <subcellularLocation>
        <location evidence="1">Nucleus</location>
    </subcellularLocation>
</comment>
<dbReference type="OrthoDB" id="25921at2759"/>
<dbReference type="InterPro" id="IPR052202">
    <property type="entry name" value="Yeast_MetPath_Reg"/>
</dbReference>
<keyword evidence="2" id="KW-0479">Metal-binding</keyword>
<dbReference type="PANTHER" id="PTHR47782">
    <property type="entry name" value="ZN(II)2CYS6 TRANSCRIPTION FACTOR (EUROFUNG)-RELATED"/>
    <property type="match status" value="1"/>
</dbReference>
<sequence>MLAAPRSNGILDLETLLSALPACKRCRSNRRSYIASLVDHLKRGRPSPRSNVESAGTSVKSSESDSGVPCEVSHNFAYTKGAYRFLGDGSPLSTVREQPRAHEPTNGDSSPALVIPEIKSEYYVDTELHQFLVQTFFKTINQVYSILEPDASFLSHESGSDEDLPPTQQFVLQLVYAIGCHCVPEFNPKLISLAHACHHRALQHIETATAEPTIVTLQAITLLAVYSLFEPEQGNFSQQIGFAVRLAIDLAGSETFDAPPLLTTLQTVIYCLENLVCSVLVRPTSLQEPARPATFDINDPLEFLCSLCRAQKHIQNGDLEPYMREAILNIDGNTLDPLLPNVTAVFWQTRLMLEDCSSNASILIGTYCRPGFIPTFLTAHWINRATRKVIEGYHSSDGVEKESLLYSYSSAIHLLGSLSTRWAGSKIIAEELQSVMREGGKGNLGPDFRSDTIQVVRSVDSS</sequence>
<accession>A0A9P4M2Y9</accession>
<reference evidence="10" key="1">
    <citation type="journal article" date="2020" name="Stud. Mycol.">
        <title>101 Dothideomycetes genomes: a test case for predicting lifestyles and emergence of pathogens.</title>
        <authorList>
            <person name="Haridas S."/>
            <person name="Albert R."/>
            <person name="Binder M."/>
            <person name="Bloem J."/>
            <person name="Labutti K."/>
            <person name="Salamov A."/>
            <person name="Andreopoulos B."/>
            <person name="Baker S."/>
            <person name="Barry K."/>
            <person name="Bills G."/>
            <person name="Bluhm B."/>
            <person name="Cannon C."/>
            <person name="Castanera R."/>
            <person name="Culley D."/>
            <person name="Daum C."/>
            <person name="Ezra D."/>
            <person name="Gonzalez J."/>
            <person name="Henrissat B."/>
            <person name="Kuo A."/>
            <person name="Liang C."/>
            <person name="Lipzen A."/>
            <person name="Lutzoni F."/>
            <person name="Magnuson J."/>
            <person name="Mondo S."/>
            <person name="Nolan M."/>
            <person name="Ohm R."/>
            <person name="Pangilinan J."/>
            <person name="Park H.-J."/>
            <person name="Ramirez L."/>
            <person name="Alfaro M."/>
            <person name="Sun H."/>
            <person name="Tritt A."/>
            <person name="Yoshinaga Y."/>
            <person name="Zwiers L.-H."/>
            <person name="Turgeon B."/>
            <person name="Goodwin S."/>
            <person name="Spatafora J."/>
            <person name="Crous P."/>
            <person name="Grigoriev I."/>
        </authorList>
    </citation>
    <scope>NUCLEOTIDE SEQUENCE</scope>
    <source>
        <strain evidence="10">CBS 133067</strain>
    </source>
</reference>
<dbReference type="GO" id="GO:0045944">
    <property type="term" value="P:positive regulation of transcription by RNA polymerase II"/>
    <property type="evidence" value="ECO:0007669"/>
    <property type="project" value="TreeGrafter"/>
</dbReference>
<keyword evidence="7" id="KW-0539">Nucleus</keyword>
<dbReference type="GO" id="GO:0000981">
    <property type="term" value="F:DNA-binding transcription factor activity, RNA polymerase II-specific"/>
    <property type="evidence" value="ECO:0007669"/>
    <property type="project" value="TreeGrafter"/>
</dbReference>
<comment type="caution">
    <text evidence="10">The sequence shown here is derived from an EMBL/GenBank/DDBJ whole genome shotgun (WGS) entry which is preliminary data.</text>
</comment>
<dbReference type="Proteomes" id="UP000799772">
    <property type="component" value="Unassembled WGS sequence"/>
</dbReference>
<keyword evidence="3" id="KW-0862">Zinc</keyword>
<evidence type="ECO:0000256" key="4">
    <source>
        <dbReference type="ARBA" id="ARBA00023015"/>
    </source>
</evidence>
<evidence type="ECO:0000256" key="8">
    <source>
        <dbReference type="SAM" id="MobiDB-lite"/>
    </source>
</evidence>
<feature type="region of interest" description="Disordered" evidence="8">
    <location>
        <begin position="43"/>
        <end position="69"/>
    </location>
</feature>
<dbReference type="GO" id="GO:0006351">
    <property type="term" value="P:DNA-templated transcription"/>
    <property type="evidence" value="ECO:0007669"/>
    <property type="project" value="InterPro"/>
</dbReference>
<keyword evidence="4" id="KW-0805">Transcription regulation</keyword>
<proteinExistence type="predicted"/>
<dbReference type="InterPro" id="IPR007219">
    <property type="entry name" value="XnlR_reg_dom"/>
</dbReference>
<feature type="domain" description="Xylanolytic transcriptional activator regulatory" evidence="9">
    <location>
        <begin position="134"/>
        <end position="250"/>
    </location>
</feature>
<gene>
    <name evidence="10" type="ORF">NA57DRAFT_59872</name>
</gene>
<dbReference type="GO" id="GO:0008270">
    <property type="term" value="F:zinc ion binding"/>
    <property type="evidence" value="ECO:0007669"/>
    <property type="project" value="InterPro"/>
</dbReference>
<evidence type="ECO:0000313" key="11">
    <source>
        <dbReference type="Proteomes" id="UP000799772"/>
    </source>
</evidence>
<feature type="compositionally biased region" description="Polar residues" evidence="8">
    <location>
        <begin position="48"/>
        <end position="65"/>
    </location>
</feature>
<evidence type="ECO:0000256" key="2">
    <source>
        <dbReference type="ARBA" id="ARBA00022723"/>
    </source>
</evidence>
<dbReference type="GO" id="GO:0043565">
    <property type="term" value="F:sequence-specific DNA binding"/>
    <property type="evidence" value="ECO:0007669"/>
    <property type="project" value="TreeGrafter"/>
</dbReference>
<name>A0A9P4M2Y9_9PEZI</name>
<evidence type="ECO:0000256" key="1">
    <source>
        <dbReference type="ARBA" id="ARBA00004123"/>
    </source>
</evidence>
<dbReference type="Pfam" id="PF04082">
    <property type="entry name" value="Fungal_trans"/>
    <property type="match status" value="1"/>
</dbReference>
<protein>
    <recommendedName>
        <fullName evidence="9">Xylanolytic transcriptional activator regulatory domain-containing protein</fullName>
    </recommendedName>
</protein>
<evidence type="ECO:0000256" key="5">
    <source>
        <dbReference type="ARBA" id="ARBA00023125"/>
    </source>
</evidence>
<evidence type="ECO:0000256" key="3">
    <source>
        <dbReference type="ARBA" id="ARBA00022833"/>
    </source>
</evidence>
<evidence type="ECO:0000313" key="10">
    <source>
        <dbReference type="EMBL" id="KAF2095125.1"/>
    </source>
</evidence>
<dbReference type="EMBL" id="ML978132">
    <property type="protein sequence ID" value="KAF2095125.1"/>
    <property type="molecule type" value="Genomic_DNA"/>
</dbReference>
<keyword evidence="11" id="KW-1185">Reference proteome</keyword>
<organism evidence="10 11">
    <name type="scientific">Rhizodiscina lignyota</name>
    <dbReference type="NCBI Taxonomy" id="1504668"/>
    <lineage>
        <taxon>Eukaryota</taxon>
        <taxon>Fungi</taxon>
        <taxon>Dikarya</taxon>
        <taxon>Ascomycota</taxon>
        <taxon>Pezizomycotina</taxon>
        <taxon>Dothideomycetes</taxon>
        <taxon>Pleosporomycetidae</taxon>
        <taxon>Aulographales</taxon>
        <taxon>Rhizodiscinaceae</taxon>
        <taxon>Rhizodiscina</taxon>
    </lineage>
</organism>
<evidence type="ECO:0000256" key="6">
    <source>
        <dbReference type="ARBA" id="ARBA00023163"/>
    </source>
</evidence>
<dbReference type="CDD" id="cd12148">
    <property type="entry name" value="fungal_TF_MHR"/>
    <property type="match status" value="1"/>
</dbReference>